<keyword evidence="9" id="KW-0972">Capsule biogenesis/degradation</keyword>
<keyword evidence="8" id="KW-0067">ATP-binding</keyword>
<evidence type="ECO:0000256" key="13">
    <source>
        <dbReference type="ARBA" id="ARBA00051245"/>
    </source>
</evidence>
<comment type="function">
    <text evidence="12">Involved in the regulation of capsular polysaccharide biosynthesis. Autophosphorylation of CpsD attenuates its activity and reduces the level of encapsulation. May be part of a complex that directs the coordinated polymerization and export to the cell surface of the capsular polysaccharide.</text>
</comment>
<dbReference type="SUPFAM" id="SSF52540">
    <property type="entry name" value="P-loop containing nucleoside triphosphate hydrolases"/>
    <property type="match status" value="1"/>
</dbReference>
<comment type="catalytic activity">
    <reaction evidence="13">
        <text>L-tyrosyl-[protein] + ATP = O-phospho-L-tyrosyl-[protein] + ADP + H(+)</text>
        <dbReference type="Rhea" id="RHEA:10596"/>
        <dbReference type="Rhea" id="RHEA-COMP:10136"/>
        <dbReference type="Rhea" id="RHEA-COMP:20101"/>
        <dbReference type="ChEBI" id="CHEBI:15378"/>
        <dbReference type="ChEBI" id="CHEBI:30616"/>
        <dbReference type="ChEBI" id="CHEBI:46858"/>
        <dbReference type="ChEBI" id="CHEBI:61978"/>
        <dbReference type="ChEBI" id="CHEBI:456216"/>
        <dbReference type="EC" id="2.7.10.2"/>
    </reaction>
</comment>
<proteinExistence type="inferred from homology"/>
<evidence type="ECO:0000259" key="14">
    <source>
        <dbReference type="Pfam" id="PF13614"/>
    </source>
</evidence>
<evidence type="ECO:0000256" key="9">
    <source>
        <dbReference type="ARBA" id="ARBA00022903"/>
    </source>
</evidence>
<comment type="caution">
    <text evidence="15">The sequence shown here is derived from an EMBL/GenBank/DDBJ whole genome shotgun (WGS) entry which is preliminary data.</text>
</comment>
<dbReference type="GO" id="GO:0004715">
    <property type="term" value="F:non-membrane spanning protein tyrosine kinase activity"/>
    <property type="evidence" value="ECO:0007669"/>
    <property type="project" value="UniProtKB-EC"/>
</dbReference>
<evidence type="ECO:0000256" key="10">
    <source>
        <dbReference type="ARBA" id="ARBA00023137"/>
    </source>
</evidence>
<dbReference type="PANTHER" id="PTHR32309">
    <property type="entry name" value="TYROSINE-PROTEIN KINASE"/>
    <property type="match status" value="1"/>
</dbReference>
<dbReference type="AlphaFoldDB" id="A0A6L6G9F6"/>
<keyword evidence="11" id="KW-0270">Exopolysaccharide synthesis</keyword>
<accession>A0A6L6G9F6</accession>
<dbReference type="RefSeq" id="WP_154617613.1">
    <property type="nucleotide sequence ID" value="NZ_JADFBA010000002.1"/>
</dbReference>
<dbReference type="EMBL" id="WLXI01000047">
    <property type="protein sequence ID" value="MTD02013.1"/>
    <property type="molecule type" value="Genomic_DNA"/>
</dbReference>
<keyword evidence="5 15" id="KW-0808">Transferase</keyword>
<evidence type="ECO:0000256" key="5">
    <source>
        <dbReference type="ARBA" id="ARBA00022679"/>
    </source>
</evidence>
<dbReference type="InterPro" id="IPR025669">
    <property type="entry name" value="AAA_dom"/>
</dbReference>
<keyword evidence="6" id="KW-0547">Nucleotide-binding</keyword>
<reference evidence="15 16" key="1">
    <citation type="submission" date="2019-11" db="EMBL/GenBank/DDBJ databases">
        <title>Streptococcus uberis isolated from clinical mastitis cases on a southeastern Queensland dairy.</title>
        <authorList>
            <person name="Workentine M.L."/>
            <person name="Price R."/>
            <person name="Olchowy T."/>
        </authorList>
    </citation>
    <scope>NUCLEOTIDE SEQUENCE [LARGE SCALE GENOMIC DNA]</scope>
    <source>
        <strain evidence="15 16">OLC4459-A17</strain>
    </source>
</reference>
<dbReference type="GO" id="GO:0045227">
    <property type="term" value="P:capsule polysaccharide biosynthetic process"/>
    <property type="evidence" value="ECO:0007669"/>
    <property type="project" value="UniProtKB-UniPathway"/>
</dbReference>
<evidence type="ECO:0000313" key="16">
    <source>
        <dbReference type="Proteomes" id="UP000483839"/>
    </source>
</evidence>
<dbReference type="InterPro" id="IPR050445">
    <property type="entry name" value="Bact_polysacc_biosynth/exp"/>
</dbReference>
<gene>
    <name evidence="15" type="ORF">GKS16_06990</name>
</gene>
<comment type="similarity">
    <text evidence="2">Belongs to the CpsD/CapB family.</text>
</comment>
<evidence type="ECO:0000256" key="2">
    <source>
        <dbReference type="ARBA" id="ARBA00007316"/>
    </source>
</evidence>
<sequence length="245" mass="26982">MAQLELVRSKQELYTRAEEYYNSIRTNIQFSGRDLRVIVLTSVQPNEGKSTTSVNLAVSFAKAGLKTLLIDADIRNSVMSGTFKADEKYEGLSSYLSGNADLSSVISHTSVENLMVIPAGQVAPNPTTLLQNSNFNYMIDTLKEVFDYIIIDSPPIGLVIDAAIIAQKADGSIIVTQAGAIKRRFIQKAKDQMEQSGALFLGVILNKVEEVIDSYGGYGAYVAYGNYGNYGKKETKSKKKNRRRK</sequence>
<dbReference type="UniPathway" id="UPA00934"/>
<evidence type="ECO:0000256" key="4">
    <source>
        <dbReference type="ARBA" id="ARBA00019200"/>
    </source>
</evidence>
<evidence type="ECO:0000256" key="12">
    <source>
        <dbReference type="ARBA" id="ARBA00024964"/>
    </source>
</evidence>
<dbReference type="Pfam" id="PF13614">
    <property type="entry name" value="AAA_31"/>
    <property type="match status" value="1"/>
</dbReference>
<evidence type="ECO:0000256" key="8">
    <source>
        <dbReference type="ARBA" id="ARBA00022840"/>
    </source>
</evidence>
<keyword evidence="10" id="KW-0829">Tyrosine-protein kinase</keyword>
<dbReference type="Gene3D" id="3.40.50.300">
    <property type="entry name" value="P-loop containing nucleotide triphosphate hydrolases"/>
    <property type="match status" value="1"/>
</dbReference>
<feature type="domain" description="AAA" evidence="14">
    <location>
        <begin position="37"/>
        <end position="179"/>
    </location>
</feature>
<dbReference type="InterPro" id="IPR027417">
    <property type="entry name" value="P-loop_NTPase"/>
</dbReference>
<protein>
    <recommendedName>
        <fullName evidence="4">Tyrosine-protein kinase CpsD</fullName>
        <ecNumber evidence="3">2.7.10.2</ecNumber>
    </recommendedName>
</protein>
<evidence type="ECO:0000256" key="6">
    <source>
        <dbReference type="ARBA" id="ARBA00022741"/>
    </source>
</evidence>
<evidence type="ECO:0000256" key="11">
    <source>
        <dbReference type="ARBA" id="ARBA00023169"/>
    </source>
</evidence>
<organism evidence="15 16">
    <name type="scientific">Streptococcus uberis</name>
    <dbReference type="NCBI Taxonomy" id="1349"/>
    <lineage>
        <taxon>Bacteria</taxon>
        <taxon>Bacillati</taxon>
        <taxon>Bacillota</taxon>
        <taxon>Bacilli</taxon>
        <taxon>Lactobacillales</taxon>
        <taxon>Streptococcaceae</taxon>
        <taxon>Streptococcus</taxon>
    </lineage>
</organism>
<dbReference type="GO" id="GO:0005886">
    <property type="term" value="C:plasma membrane"/>
    <property type="evidence" value="ECO:0007669"/>
    <property type="project" value="TreeGrafter"/>
</dbReference>
<evidence type="ECO:0000256" key="7">
    <source>
        <dbReference type="ARBA" id="ARBA00022777"/>
    </source>
</evidence>
<comment type="pathway">
    <text evidence="1">Capsule biogenesis; capsule polysaccharide biosynthesis.</text>
</comment>
<dbReference type="GO" id="GO:0005524">
    <property type="term" value="F:ATP binding"/>
    <property type="evidence" value="ECO:0007669"/>
    <property type="project" value="UniProtKB-KW"/>
</dbReference>
<evidence type="ECO:0000256" key="1">
    <source>
        <dbReference type="ARBA" id="ARBA00005132"/>
    </source>
</evidence>
<dbReference type="EC" id="2.7.10.2" evidence="3"/>
<evidence type="ECO:0000313" key="15">
    <source>
        <dbReference type="EMBL" id="MTD02013.1"/>
    </source>
</evidence>
<evidence type="ECO:0000256" key="3">
    <source>
        <dbReference type="ARBA" id="ARBA00011903"/>
    </source>
</evidence>
<keyword evidence="7 15" id="KW-0418">Kinase</keyword>
<dbReference type="Proteomes" id="UP000483839">
    <property type="component" value="Unassembled WGS sequence"/>
</dbReference>
<dbReference type="InterPro" id="IPR005702">
    <property type="entry name" value="Wzc-like_C"/>
</dbReference>
<dbReference type="CDD" id="cd05387">
    <property type="entry name" value="BY-kinase"/>
    <property type="match status" value="1"/>
</dbReference>
<name>A0A6L6G9F6_STRUB</name>
<dbReference type="NCBIfam" id="TIGR01007">
    <property type="entry name" value="eps_fam"/>
    <property type="match status" value="1"/>
</dbReference>
<dbReference type="PANTHER" id="PTHR32309:SF13">
    <property type="entry name" value="FERRIC ENTEROBACTIN TRANSPORT PROTEIN FEPE"/>
    <property type="match status" value="1"/>
</dbReference>